<dbReference type="AlphaFoldDB" id="A0A6B8RGB2"/>
<organism evidence="1 2">
    <name type="scientific">Paenibacillus psychroresistens</name>
    <dbReference type="NCBI Taxonomy" id="1778678"/>
    <lineage>
        <taxon>Bacteria</taxon>
        <taxon>Bacillati</taxon>
        <taxon>Bacillota</taxon>
        <taxon>Bacilli</taxon>
        <taxon>Bacillales</taxon>
        <taxon>Paenibacillaceae</taxon>
        <taxon>Paenibacillus</taxon>
    </lineage>
</organism>
<protein>
    <submittedName>
        <fullName evidence="1">DUF455 family protein</fullName>
    </submittedName>
</protein>
<dbReference type="KEGG" id="ppsc:EHS13_06525"/>
<gene>
    <name evidence="1" type="ORF">EHS13_06525</name>
</gene>
<evidence type="ECO:0000313" key="2">
    <source>
        <dbReference type="Proteomes" id="UP000426246"/>
    </source>
</evidence>
<keyword evidence="2" id="KW-1185">Reference proteome</keyword>
<dbReference type="InterPro" id="IPR007402">
    <property type="entry name" value="DUF455"/>
</dbReference>
<dbReference type="Proteomes" id="UP000426246">
    <property type="component" value="Chromosome"/>
</dbReference>
<reference evidence="2" key="1">
    <citation type="submission" date="2018-11" db="EMBL/GenBank/DDBJ databases">
        <title>Complete genome sequence of Paenibacillus sp. ML311-T8.</title>
        <authorList>
            <person name="Nam Y.-D."/>
            <person name="Kang J."/>
            <person name="Chung W.-H."/>
            <person name="Park Y.S."/>
        </authorList>
    </citation>
    <scope>NUCLEOTIDE SEQUENCE [LARGE SCALE GENOMIC DNA]</scope>
    <source>
        <strain evidence="2">ML311-T8</strain>
    </source>
</reference>
<dbReference type="OrthoDB" id="1392385at2"/>
<name>A0A6B8RGB2_9BACL</name>
<proteinExistence type="predicted"/>
<dbReference type="RefSeq" id="WP_155699570.1">
    <property type="nucleotide sequence ID" value="NZ_CP034235.1"/>
</dbReference>
<dbReference type="EMBL" id="CP034235">
    <property type="protein sequence ID" value="QGQ94563.1"/>
    <property type="molecule type" value="Genomic_DNA"/>
</dbReference>
<evidence type="ECO:0000313" key="1">
    <source>
        <dbReference type="EMBL" id="QGQ94563.1"/>
    </source>
</evidence>
<accession>A0A6B8RGB2</accession>
<dbReference type="Pfam" id="PF04305">
    <property type="entry name" value="DUF455"/>
    <property type="match status" value="1"/>
</dbReference>
<sequence length="429" mass="50101">MKPQTIIMGNPGKRSVEQSSYLLKRLYLVEKEIMRTLGGYLVNISDWELKKKLPHHLWQDSLRADALRSRILEMRYPRRDVDQDHDPALQLFLARLIHVNRDAQLIEATYWVVKNALVQAYEIYLQAADKLDDAPTVEIIPRFIAEIRQQLLDMQPLYQNLPQLGLPVPPEWQAAWSSYLEDLGGLFGSQQGEASSIEVSELILTSKPYVPPLTPTRDPKFKPASYHYPPRAPVKFMERQIWQAINHVNEIWAAEIVGTVMWVWRDMPWEFYLDCARWCFDESRHCMMGEERMLAWGFETGVDYPVYGDHYVSQAPFGEVANLALLHQFEINGPSWKSGLKHDFELEGDSASAQDFDFDWADESIHLMYGHKWTLHLLDGDIEALEDLRAEVYERWHDWVAKAHASWDYEPFMSSIQQKMTRIEEQYNG</sequence>